<dbReference type="EMBL" id="CAEUNI010000091">
    <property type="protein sequence ID" value="CAB4372250.1"/>
    <property type="molecule type" value="Genomic_DNA"/>
</dbReference>
<sequence>MQSAQLVISIQKHSSVVAIFQANKQMSWHASIRHNWKLSLPKFITSNQKLIQTLKHQLLRIQKRWFQVSMKQLLAQLLQHKLQFQMDLTFIRNYCRNCKSALRCLTTELSIGPWAKHLHLVHFYLKGDQFVWQVKIHAVEHLAIVMQ</sequence>
<gene>
    <name evidence="1" type="ORF">UFOPK4182_00802</name>
</gene>
<proteinExistence type="predicted"/>
<protein>
    <submittedName>
        <fullName evidence="1">Unannotated protein</fullName>
    </submittedName>
</protein>
<reference evidence="1" key="1">
    <citation type="submission" date="2020-05" db="EMBL/GenBank/DDBJ databases">
        <authorList>
            <person name="Chiriac C."/>
            <person name="Salcher M."/>
            <person name="Ghai R."/>
            <person name="Kavagutti S V."/>
        </authorList>
    </citation>
    <scope>NUCLEOTIDE SEQUENCE</scope>
</reference>
<name>A0A6J6APE5_9ZZZZ</name>
<dbReference type="AlphaFoldDB" id="A0A6J6APE5"/>
<evidence type="ECO:0000313" key="1">
    <source>
        <dbReference type="EMBL" id="CAB4372250.1"/>
    </source>
</evidence>
<accession>A0A6J6APE5</accession>
<organism evidence="1">
    <name type="scientific">freshwater metagenome</name>
    <dbReference type="NCBI Taxonomy" id="449393"/>
    <lineage>
        <taxon>unclassified sequences</taxon>
        <taxon>metagenomes</taxon>
        <taxon>ecological metagenomes</taxon>
    </lineage>
</organism>